<dbReference type="WBParaSite" id="nRc.2.0.1.t07674-RA">
    <property type="protein sequence ID" value="nRc.2.0.1.t07674-RA"/>
    <property type="gene ID" value="nRc.2.0.1.g07674"/>
</dbReference>
<evidence type="ECO:0000313" key="2">
    <source>
        <dbReference type="Proteomes" id="UP000887565"/>
    </source>
</evidence>
<evidence type="ECO:0000313" key="3">
    <source>
        <dbReference type="WBParaSite" id="nRc.2.0.1.t07674-RA"/>
    </source>
</evidence>
<feature type="transmembrane region" description="Helical" evidence="1">
    <location>
        <begin position="29"/>
        <end position="53"/>
    </location>
</feature>
<name>A0A915I1H5_ROMCU</name>
<proteinExistence type="predicted"/>
<accession>A0A915I1H5</accession>
<dbReference type="Proteomes" id="UP000887565">
    <property type="component" value="Unplaced"/>
</dbReference>
<reference evidence="3" key="1">
    <citation type="submission" date="2022-11" db="UniProtKB">
        <authorList>
            <consortium name="WormBaseParasite"/>
        </authorList>
    </citation>
    <scope>IDENTIFICATION</scope>
</reference>
<organism evidence="2 3">
    <name type="scientific">Romanomermis culicivorax</name>
    <name type="common">Nematode worm</name>
    <dbReference type="NCBI Taxonomy" id="13658"/>
    <lineage>
        <taxon>Eukaryota</taxon>
        <taxon>Metazoa</taxon>
        <taxon>Ecdysozoa</taxon>
        <taxon>Nematoda</taxon>
        <taxon>Enoplea</taxon>
        <taxon>Dorylaimia</taxon>
        <taxon>Mermithida</taxon>
        <taxon>Mermithoidea</taxon>
        <taxon>Mermithidae</taxon>
        <taxon>Romanomermis</taxon>
    </lineage>
</organism>
<keyword evidence="2" id="KW-1185">Reference proteome</keyword>
<evidence type="ECO:0000256" key="1">
    <source>
        <dbReference type="SAM" id="Phobius"/>
    </source>
</evidence>
<keyword evidence="1" id="KW-0812">Transmembrane</keyword>
<keyword evidence="1" id="KW-1133">Transmembrane helix</keyword>
<protein>
    <submittedName>
        <fullName evidence="3">Uncharacterized protein</fullName>
    </submittedName>
</protein>
<dbReference type="AlphaFoldDB" id="A0A915I1H5"/>
<keyword evidence="1" id="KW-0472">Membrane</keyword>
<sequence>MDQNISNNTFKCMLQFDIVLRSTLLLEGISTLIFALLTSTLNAICCICLIKYCKAMPNAIRYSTDFKSAVVKLFNKRGSKFFNRILCLFFGIMIDEQSGALVDPRKNETKLITVSSQTIAMNRILDGTSRSVRIVILASRLDLPSELTASTSSSNVLFLIISKFLNCQRLFFSQFDVSN</sequence>